<evidence type="ECO:0000259" key="4">
    <source>
        <dbReference type="Pfam" id="PF00326"/>
    </source>
</evidence>
<feature type="domain" description="Peptidase S9A N-terminal" evidence="5">
    <location>
        <begin position="152"/>
        <end position="367"/>
    </location>
</feature>
<keyword evidence="7" id="KW-1185">Reference proteome</keyword>
<dbReference type="PANTHER" id="PTHR42776:SF27">
    <property type="entry name" value="DIPEPTIDYL PEPTIDASE FAMILY MEMBER 6"/>
    <property type="match status" value="1"/>
</dbReference>
<dbReference type="SUPFAM" id="SSF53474">
    <property type="entry name" value="alpha/beta-Hydrolases"/>
    <property type="match status" value="1"/>
</dbReference>
<evidence type="ECO:0000256" key="2">
    <source>
        <dbReference type="ARBA" id="ARBA00022801"/>
    </source>
</evidence>
<protein>
    <submittedName>
        <fullName evidence="6">S9 family peptidase</fullName>
    </submittedName>
</protein>
<evidence type="ECO:0000256" key="1">
    <source>
        <dbReference type="ARBA" id="ARBA00022670"/>
    </source>
</evidence>
<sequence>MPQAVPVSTPDPSVPAGEPDIRAYLETRTAGPSGFSPTGERLLISSDVPGSAQLYALELGDVRPDGVPIEALRQVTDLPEPAGGGFLPVPHGPAGAAADTVLIGIDAGGNERHQLYLLPVTADAPAAPVPDVDALSPLVVDPEHIHRSGGVTRDGSAFAYATNRRTGTDFDVWVRDLSTGEEQLVHAPGGWTWAGNFSPDGRYLALGALTEQPGDSTLHLLDRADASLVELAPHTEPAEIGSPSWLPDSSAFFFSHDVGRDMSAIARGTPDGAWEFVLTPEWDAGCAVDWTGRHLLVVTNADGRTEAALHDPTTLEKTADVPLPGTGVAGGFSFSRDGRYLAYSYSSPLVPGDGWLYDTVTGTSTRLTRSPHRLDSSTLVAPDLVRVPAHDGESIPLYVFRPRGAVTGKRPVVMIIHGGPESQYRPSFAALTQYLVARGFVVIAPNVRGSTGYGRRYQALDDVEKRFDSIRDMEWIHRWIATTDDLDPERCALYGGSYGGYMVLSGLAFQPDLWAAGVCIVGMSSLVTFLQNTADWRRAFREREYGSLTHHRDLLEELSPINRLDAMRAPLFLVHGVNDPRVPVGEARQIHAALQGKGIRTEMAIYEDEGHGLAKLKNRLDAYPRVAAFLEEVLRP</sequence>
<dbReference type="Gene3D" id="3.40.50.1820">
    <property type="entry name" value="alpha/beta hydrolase"/>
    <property type="match status" value="1"/>
</dbReference>
<dbReference type="InterPro" id="IPR002470">
    <property type="entry name" value="Peptidase_S9A"/>
</dbReference>
<dbReference type="Proteomes" id="UP001500957">
    <property type="component" value="Unassembled WGS sequence"/>
</dbReference>
<dbReference type="InterPro" id="IPR001375">
    <property type="entry name" value="Peptidase_S9_cat"/>
</dbReference>
<evidence type="ECO:0000313" key="7">
    <source>
        <dbReference type="Proteomes" id="UP001500957"/>
    </source>
</evidence>
<proteinExistence type="predicted"/>
<accession>A0ABN1GG10</accession>
<dbReference type="Pfam" id="PF00326">
    <property type="entry name" value="Peptidase_S9"/>
    <property type="match status" value="1"/>
</dbReference>
<organism evidence="6 7">
    <name type="scientific">Sporichthya brevicatena</name>
    <dbReference type="NCBI Taxonomy" id="171442"/>
    <lineage>
        <taxon>Bacteria</taxon>
        <taxon>Bacillati</taxon>
        <taxon>Actinomycetota</taxon>
        <taxon>Actinomycetes</taxon>
        <taxon>Sporichthyales</taxon>
        <taxon>Sporichthyaceae</taxon>
        <taxon>Sporichthya</taxon>
    </lineage>
</organism>
<dbReference type="Gene3D" id="2.120.10.30">
    <property type="entry name" value="TolB, C-terminal domain"/>
    <property type="match status" value="1"/>
</dbReference>
<evidence type="ECO:0000313" key="6">
    <source>
        <dbReference type="EMBL" id="GAA0610784.1"/>
    </source>
</evidence>
<feature type="domain" description="Peptidase S9 prolyl oligopeptidase catalytic" evidence="4">
    <location>
        <begin position="427"/>
        <end position="634"/>
    </location>
</feature>
<name>A0ABN1GG10_9ACTN</name>
<dbReference type="Pfam" id="PF02897">
    <property type="entry name" value="Peptidase_S9_N"/>
    <property type="match status" value="1"/>
</dbReference>
<dbReference type="SUPFAM" id="SSF82171">
    <property type="entry name" value="DPP6 N-terminal domain-like"/>
    <property type="match status" value="1"/>
</dbReference>
<dbReference type="InterPro" id="IPR011042">
    <property type="entry name" value="6-blade_b-propeller_TolB-like"/>
</dbReference>
<dbReference type="PANTHER" id="PTHR42776">
    <property type="entry name" value="SERINE PEPTIDASE S9 FAMILY MEMBER"/>
    <property type="match status" value="1"/>
</dbReference>
<evidence type="ECO:0000259" key="5">
    <source>
        <dbReference type="Pfam" id="PF02897"/>
    </source>
</evidence>
<gene>
    <name evidence="6" type="ORF">GCM10009547_11030</name>
</gene>
<dbReference type="InterPro" id="IPR023302">
    <property type="entry name" value="Pept_S9A_N"/>
</dbReference>
<dbReference type="PRINTS" id="PR00862">
    <property type="entry name" value="PROLIGOPTASE"/>
</dbReference>
<keyword evidence="2" id="KW-0378">Hydrolase</keyword>
<reference evidence="6 7" key="1">
    <citation type="journal article" date="2019" name="Int. J. Syst. Evol. Microbiol.">
        <title>The Global Catalogue of Microorganisms (GCM) 10K type strain sequencing project: providing services to taxonomists for standard genome sequencing and annotation.</title>
        <authorList>
            <consortium name="The Broad Institute Genomics Platform"/>
            <consortium name="The Broad Institute Genome Sequencing Center for Infectious Disease"/>
            <person name="Wu L."/>
            <person name="Ma J."/>
        </authorList>
    </citation>
    <scope>NUCLEOTIDE SEQUENCE [LARGE SCALE GENOMIC DNA]</scope>
    <source>
        <strain evidence="6 7">JCM 10671</strain>
    </source>
</reference>
<evidence type="ECO:0000256" key="3">
    <source>
        <dbReference type="ARBA" id="ARBA00022825"/>
    </source>
</evidence>
<comment type="caution">
    <text evidence="6">The sequence shown here is derived from an EMBL/GenBank/DDBJ whole genome shotgun (WGS) entry which is preliminary data.</text>
</comment>
<dbReference type="InterPro" id="IPR029058">
    <property type="entry name" value="AB_hydrolase_fold"/>
</dbReference>
<keyword evidence="1" id="KW-0645">Protease</keyword>
<keyword evidence="3" id="KW-0720">Serine protease</keyword>
<dbReference type="EMBL" id="BAAAHE010000008">
    <property type="protein sequence ID" value="GAA0610784.1"/>
    <property type="molecule type" value="Genomic_DNA"/>
</dbReference>